<name>A0AAD6QDK8_9ROSI</name>
<comment type="caution">
    <text evidence="1">The sequence shown here is derived from an EMBL/GenBank/DDBJ whole genome shotgun (WGS) entry which is preliminary data.</text>
</comment>
<dbReference type="AlphaFoldDB" id="A0AAD6QDK8"/>
<organism evidence="1 2">
    <name type="scientific">Populus alba x Populus x berolinensis</name>
    <dbReference type="NCBI Taxonomy" id="444605"/>
    <lineage>
        <taxon>Eukaryota</taxon>
        <taxon>Viridiplantae</taxon>
        <taxon>Streptophyta</taxon>
        <taxon>Embryophyta</taxon>
        <taxon>Tracheophyta</taxon>
        <taxon>Spermatophyta</taxon>
        <taxon>Magnoliopsida</taxon>
        <taxon>eudicotyledons</taxon>
        <taxon>Gunneridae</taxon>
        <taxon>Pentapetalae</taxon>
        <taxon>rosids</taxon>
        <taxon>fabids</taxon>
        <taxon>Malpighiales</taxon>
        <taxon>Salicaceae</taxon>
        <taxon>Saliceae</taxon>
        <taxon>Populus</taxon>
    </lineage>
</organism>
<evidence type="ECO:0000313" key="2">
    <source>
        <dbReference type="Proteomes" id="UP001164929"/>
    </source>
</evidence>
<protein>
    <submittedName>
        <fullName evidence="1">Uncharacterized protein</fullName>
    </submittedName>
</protein>
<accession>A0AAD6QDK8</accession>
<proteinExistence type="predicted"/>
<sequence>MDNIIAFYQKLLVSIEKNFSHNFISDFVKPARDILSYKIQSPLQHSRLEMVQLLVPDIVE</sequence>
<evidence type="ECO:0000313" key="1">
    <source>
        <dbReference type="EMBL" id="KAJ6986318.1"/>
    </source>
</evidence>
<gene>
    <name evidence="1" type="ORF">NC653_024033</name>
</gene>
<dbReference type="Proteomes" id="UP001164929">
    <property type="component" value="Chromosome 9"/>
</dbReference>
<keyword evidence="2" id="KW-1185">Reference proteome</keyword>
<reference evidence="1" key="1">
    <citation type="journal article" date="2023" name="Mol. Ecol. Resour.">
        <title>Chromosome-level genome assembly of a triploid poplar Populus alba 'Berolinensis'.</title>
        <authorList>
            <person name="Chen S."/>
            <person name="Yu Y."/>
            <person name="Wang X."/>
            <person name="Wang S."/>
            <person name="Zhang T."/>
            <person name="Zhou Y."/>
            <person name="He R."/>
            <person name="Meng N."/>
            <person name="Wang Y."/>
            <person name="Liu W."/>
            <person name="Liu Z."/>
            <person name="Liu J."/>
            <person name="Guo Q."/>
            <person name="Huang H."/>
            <person name="Sederoff R.R."/>
            <person name="Wang G."/>
            <person name="Qu G."/>
            <person name="Chen S."/>
        </authorList>
    </citation>
    <scope>NUCLEOTIDE SEQUENCE</scope>
    <source>
        <strain evidence="1">SC-2020</strain>
    </source>
</reference>
<dbReference type="EMBL" id="JAQIZT010000009">
    <property type="protein sequence ID" value="KAJ6986318.1"/>
    <property type="molecule type" value="Genomic_DNA"/>
</dbReference>